<dbReference type="PANTHER" id="PTHR30289">
    <property type="entry name" value="UNCHARACTERIZED PROTEIN YBCL-RELATED"/>
    <property type="match status" value="1"/>
</dbReference>
<accession>A0A0W1AH39</accession>
<reference evidence="2 3" key="1">
    <citation type="submission" date="2015-11" db="EMBL/GenBank/DDBJ databases">
        <title>Genomic analysis of 38 Legionella species identifies large and diverse effector repertoires.</title>
        <authorList>
            <person name="Burstein D."/>
            <person name="Amaro F."/>
            <person name="Zusman T."/>
            <person name="Lifshitz Z."/>
            <person name="Cohen O."/>
            <person name="Gilbert J.A."/>
            <person name="Pupko T."/>
            <person name="Shuman H.A."/>
            <person name="Segal G."/>
        </authorList>
    </citation>
    <scope>NUCLEOTIDE SEQUENCE [LARGE SCALE GENOMIC DNA]</scope>
    <source>
        <strain evidence="2 3">ATCC 49508</strain>
    </source>
</reference>
<feature type="chain" id="PRO_5006919777" evidence="1">
    <location>
        <begin position="22"/>
        <end position="170"/>
    </location>
</feature>
<gene>
    <name evidence="2" type="ORF">Lwor_0925</name>
</gene>
<keyword evidence="3" id="KW-1185">Reference proteome</keyword>
<dbReference type="AlphaFoldDB" id="A0A0W1AH39"/>
<dbReference type="RefSeq" id="WP_058492751.1">
    <property type="nucleotide sequence ID" value="NZ_CBCRUR010000007.1"/>
</dbReference>
<dbReference type="InterPro" id="IPR036610">
    <property type="entry name" value="PEBP-like_sf"/>
</dbReference>
<sequence>MKNLLVFFFLLPGIVHMNCYAANFTLESSAFKPNSMIPDQYSCSGANIPPPLAWQNVPPNAQSLALVVSDPDAQDGEWIHWMIFNIPPTVTQFDATSALPDGAVNGTNSWGTVGYKGPCPPLGVHRYVFTLYALDNVLNLEQGANKTTVLNAMTGHVIGSAELTGLYQKF</sequence>
<dbReference type="InterPro" id="IPR008914">
    <property type="entry name" value="PEBP"/>
</dbReference>
<keyword evidence="1" id="KW-0732">Signal</keyword>
<proteinExistence type="predicted"/>
<evidence type="ECO:0000256" key="1">
    <source>
        <dbReference type="SAM" id="SignalP"/>
    </source>
</evidence>
<comment type="caution">
    <text evidence="2">The sequence shown here is derived from an EMBL/GenBank/DDBJ whole genome shotgun (WGS) entry which is preliminary data.</text>
</comment>
<dbReference type="PATRIC" id="fig|45076.6.peg.1007"/>
<evidence type="ECO:0000313" key="2">
    <source>
        <dbReference type="EMBL" id="KTD80682.1"/>
    </source>
</evidence>
<dbReference type="STRING" id="45076.Lwor_0925"/>
<dbReference type="NCBIfam" id="TIGR00481">
    <property type="entry name" value="YbhB/YbcL family Raf kinase inhibitor-like protein"/>
    <property type="match status" value="1"/>
</dbReference>
<dbReference type="EMBL" id="LNZC01000009">
    <property type="protein sequence ID" value="KTD80682.1"/>
    <property type="molecule type" value="Genomic_DNA"/>
</dbReference>
<evidence type="ECO:0000313" key="3">
    <source>
        <dbReference type="Proteomes" id="UP000054662"/>
    </source>
</evidence>
<organism evidence="2 3">
    <name type="scientific">Legionella worsleiensis</name>
    <dbReference type="NCBI Taxonomy" id="45076"/>
    <lineage>
        <taxon>Bacteria</taxon>
        <taxon>Pseudomonadati</taxon>
        <taxon>Pseudomonadota</taxon>
        <taxon>Gammaproteobacteria</taxon>
        <taxon>Legionellales</taxon>
        <taxon>Legionellaceae</taxon>
        <taxon>Legionella</taxon>
    </lineage>
</organism>
<feature type="signal peptide" evidence="1">
    <location>
        <begin position="1"/>
        <end position="21"/>
    </location>
</feature>
<dbReference type="Gene3D" id="3.90.280.10">
    <property type="entry name" value="PEBP-like"/>
    <property type="match status" value="1"/>
</dbReference>
<dbReference type="OrthoDB" id="9797506at2"/>
<dbReference type="InterPro" id="IPR005247">
    <property type="entry name" value="YbhB_YbcL/LppC-like"/>
</dbReference>
<dbReference type="Pfam" id="PF01161">
    <property type="entry name" value="PBP"/>
    <property type="match status" value="1"/>
</dbReference>
<dbReference type="CDD" id="cd00865">
    <property type="entry name" value="PEBP_bact_arch"/>
    <property type="match status" value="1"/>
</dbReference>
<dbReference type="Proteomes" id="UP000054662">
    <property type="component" value="Unassembled WGS sequence"/>
</dbReference>
<dbReference type="PANTHER" id="PTHR30289:SF1">
    <property type="entry name" value="PEBP (PHOSPHATIDYLETHANOLAMINE-BINDING PROTEIN) FAMILY PROTEIN"/>
    <property type="match status" value="1"/>
</dbReference>
<name>A0A0W1AH39_9GAMM</name>
<dbReference type="SUPFAM" id="SSF49777">
    <property type="entry name" value="PEBP-like"/>
    <property type="match status" value="1"/>
</dbReference>
<protein>
    <submittedName>
        <fullName evidence="2">Phosphatidylethanolamine-binding protein</fullName>
    </submittedName>
</protein>